<comment type="caution">
    <text evidence="4">The sequence shown here is derived from an EMBL/GenBank/DDBJ whole genome shotgun (WGS) entry which is preliminary data.</text>
</comment>
<dbReference type="Proteomes" id="UP001196413">
    <property type="component" value="Unassembled WGS sequence"/>
</dbReference>
<protein>
    <submittedName>
        <fullName evidence="4">Histidine-containing phosphotransfer protein 3</fullName>
    </submittedName>
</protein>
<dbReference type="GO" id="GO:0045740">
    <property type="term" value="P:positive regulation of DNA replication"/>
    <property type="evidence" value="ECO:0007669"/>
    <property type="project" value="TreeGrafter"/>
</dbReference>
<dbReference type="EMBL" id="JAHQIW010007023">
    <property type="protein sequence ID" value="KAJ1371692.1"/>
    <property type="molecule type" value="Genomic_DNA"/>
</dbReference>
<accession>A0AAD5WIM5</accession>
<comment type="subcellular location">
    <subcellularLocation>
        <location evidence="1">Nucleus</location>
    </subcellularLocation>
</comment>
<evidence type="ECO:0000313" key="5">
    <source>
        <dbReference type="Proteomes" id="UP001196413"/>
    </source>
</evidence>
<dbReference type="PROSITE" id="PS51136">
    <property type="entry name" value="WAC"/>
    <property type="match status" value="1"/>
</dbReference>
<evidence type="ECO:0000256" key="2">
    <source>
        <dbReference type="SAM" id="MobiDB-lite"/>
    </source>
</evidence>
<dbReference type="AlphaFoldDB" id="A0AAD5WIM5"/>
<dbReference type="PANTHER" id="PTHR46510:SF1">
    <property type="entry name" value="BROMODOMAIN ADJACENT TO ZINC FINGER DOMAIN PROTEIN 1A"/>
    <property type="match status" value="1"/>
</dbReference>
<feature type="region of interest" description="Disordered" evidence="2">
    <location>
        <begin position="252"/>
        <end position="326"/>
    </location>
</feature>
<dbReference type="InterPro" id="IPR047171">
    <property type="entry name" value="BAZ1A"/>
</dbReference>
<sequence>MPLLNKKPLERCEPPSNVKLTDKVYYLEASNEIFLTYDEFFERMIQLNSTLFSCEYTGKTGLTFFEALESEKQAMRALGNFPPQLENSILFLVRNHLCRGRFEDLLNDVSLFMKDRYFVGEECLYIDGNQRIPVRITGITIASDWQADKIAGCKEPQVPPPEIFQYSLDFLDSNCLYSDLRSGTDLSGHSLFPHTSLFRARSSVSKPKLKLYLKNSCVVRDGRYDIKEKFVDEIDSLTWANTCGGPIPYFPRTPMLQRGRQPKPATLLPTTPTTRLEESSVNGELQTKKLLEVLSNGTQKRSATKEGKPQLKKSSTARAQSDNKNDKKLMQINAQQEELASVFENARKFGVDLTKYEQKTRLLTSSEISELKLSIKSSKTQERELAREAKKMKIKAKHQWQKKRDDLECDDLKGRPKCCTLSRFAIKFPKEHRKAVLAFGGPKGHDTLSTQSNTWAFPAYPALNLPPWLNDDELSEYLAILQFFTAFQVDECLKTIRMKEMLKSE</sequence>
<gene>
    <name evidence="4" type="primary">ATHP-2_6</name>
    <name evidence="4" type="ORF">KIN20_033679</name>
</gene>
<feature type="domain" description="WAC" evidence="3">
    <location>
        <begin position="22"/>
        <end position="129"/>
    </location>
</feature>
<dbReference type="GO" id="GO:0008623">
    <property type="term" value="C:CHRAC"/>
    <property type="evidence" value="ECO:0007669"/>
    <property type="project" value="TreeGrafter"/>
</dbReference>
<evidence type="ECO:0000259" key="3">
    <source>
        <dbReference type="PROSITE" id="PS51136"/>
    </source>
</evidence>
<dbReference type="PANTHER" id="PTHR46510">
    <property type="entry name" value="BROMODOMAIN ADJACENT TO ZINC FINGER DOMAIN PROTEIN 1A"/>
    <property type="match status" value="1"/>
</dbReference>
<dbReference type="GO" id="GO:0031445">
    <property type="term" value="P:regulation of heterochromatin formation"/>
    <property type="evidence" value="ECO:0007669"/>
    <property type="project" value="TreeGrafter"/>
</dbReference>
<reference evidence="4" key="1">
    <citation type="submission" date="2021-06" db="EMBL/GenBank/DDBJ databases">
        <title>Parelaphostrongylus tenuis whole genome reference sequence.</title>
        <authorList>
            <person name="Garwood T.J."/>
            <person name="Larsen P.A."/>
            <person name="Fountain-Jones N.M."/>
            <person name="Garbe J.R."/>
            <person name="Macchietto M.G."/>
            <person name="Kania S.A."/>
            <person name="Gerhold R.W."/>
            <person name="Richards J.E."/>
            <person name="Wolf T.M."/>
        </authorList>
    </citation>
    <scope>NUCLEOTIDE SEQUENCE</scope>
    <source>
        <strain evidence="4">MNPRO001-30</strain>
        <tissue evidence="4">Meninges</tissue>
    </source>
</reference>
<dbReference type="InterPro" id="IPR013136">
    <property type="entry name" value="WSTF_Acf1_Cbp146"/>
</dbReference>
<organism evidence="4 5">
    <name type="scientific">Parelaphostrongylus tenuis</name>
    <name type="common">Meningeal worm</name>
    <dbReference type="NCBI Taxonomy" id="148309"/>
    <lineage>
        <taxon>Eukaryota</taxon>
        <taxon>Metazoa</taxon>
        <taxon>Ecdysozoa</taxon>
        <taxon>Nematoda</taxon>
        <taxon>Chromadorea</taxon>
        <taxon>Rhabditida</taxon>
        <taxon>Rhabditina</taxon>
        <taxon>Rhabditomorpha</taxon>
        <taxon>Strongyloidea</taxon>
        <taxon>Metastrongylidae</taxon>
        <taxon>Parelaphostrongylus</taxon>
    </lineage>
</organism>
<dbReference type="GO" id="GO:0003677">
    <property type="term" value="F:DNA binding"/>
    <property type="evidence" value="ECO:0007669"/>
    <property type="project" value="TreeGrafter"/>
</dbReference>
<keyword evidence="5" id="KW-1185">Reference proteome</keyword>
<dbReference type="GO" id="GO:0000228">
    <property type="term" value="C:nuclear chromosome"/>
    <property type="evidence" value="ECO:0007669"/>
    <property type="project" value="TreeGrafter"/>
</dbReference>
<name>A0AAD5WIM5_PARTN</name>
<proteinExistence type="predicted"/>
<dbReference type="Pfam" id="PF10537">
    <property type="entry name" value="WAC_Acf1_DNA_bd"/>
    <property type="match status" value="1"/>
</dbReference>
<dbReference type="GO" id="GO:0006355">
    <property type="term" value="P:regulation of DNA-templated transcription"/>
    <property type="evidence" value="ECO:0007669"/>
    <property type="project" value="TreeGrafter"/>
</dbReference>
<dbReference type="GO" id="GO:0006338">
    <property type="term" value="P:chromatin remodeling"/>
    <property type="evidence" value="ECO:0007669"/>
    <property type="project" value="InterPro"/>
</dbReference>
<evidence type="ECO:0000256" key="1">
    <source>
        <dbReference type="PROSITE-ProRule" id="PRU00475"/>
    </source>
</evidence>
<evidence type="ECO:0000313" key="4">
    <source>
        <dbReference type="EMBL" id="KAJ1371692.1"/>
    </source>
</evidence>
<keyword evidence="1" id="KW-0539">Nucleus</keyword>